<keyword evidence="4" id="KW-1185">Reference proteome</keyword>
<comment type="caution">
    <text evidence="3">The sequence shown here is derived from an EMBL/GenBank/DDBJ whole genome shotgun (WGS) entry which is preliminary data.</text>
</comment>
<accession>A0ABU7V0K6</accession>
<dbReference type="SUPFAM" id="SSF47473">
    <property type="entry name" value="EF-hand"/>
    <property type="match status" value="1"/>
</dbReference>
<feature type="domain" description="EF-hand" evidence="2">
    <location>
        <begin position="78"/>
        <end position="98"/>
    </location>
</feature>
<organism evidence="3 4">
    <name type="scientific">Aquilutibacter rugosus</name>
    <dbReference type="NCBI Taxonomy" id="3115820"/>
    <lineage>
        <taxon>Bacteria</taxon>
        <taxon>Pseudomonadati</taxon>
        <taxon>Pseudomonadota</taxon>
        <taxon>Gammaproteobacteria</taxon>
        <taxon>Lysobacterales</taxon>
        <taxon>Lysobacteraceae</taxon>
        <taxon>Aquilutibacter</taxon>
    </lineage>
</organism>
<feature type="chain" id="PRO_5045845040" evidence="1">
    <location>
        <begin position="18"/>
        <end position="98"/>
    </location>
</feature>
<dbReference type="PROSITE" id="PS50222">
    <property type="entry name" value="EF_HAND_2"/>
    <property type="match status" value="1"/>
</dbReference>
<evidence type="ECO:0000256" key="1">
    <source>
        <dbReference type="SAM" id="SignalP"/>
    </source>
</evidence>
<dbReference type="CDD" id="cd00051">
    <property type="entry name" value="EFh"/>
    <property type="match status" value="1"/>
</dbReference>
<keyword evidence="1" id="KW-0732">Signal</keyword>
<dbReference type="InterPro" id="IPR011992">
    <property type="entry name" value="EF-hand-dom_pair"/>
</dbReference>
<evidence type="ECO:0000259" key="2">
    <source>
        <dbReference type="PROSITE" id="PS50222"/>
    </source>
</evidence>
<proteinExistence type="predicted"/>
<reference evidence="3 4" key="1">
    <citation type="submission" date="2024-01" db="EMBL/GenBank/DDBJ databases">
        <title>Novel species of the genus Luteimonas isolated from rivers.</title>
        <authorList>
            <person name="Lu H."/>
        </authorList>
    </citation>
    <scope>NUCLEOTIDE SEQUENCE [LARGE SCALE GENOMIC DNA]</scope>
    <source>
        <strain evidence="3 4">FXH3W</strain>
    </source>
</reference>
<dbReference type="PROSITE" id="PS00018">
    <property type="entry name" value="EF_HAND_1"/>
    <property type="match status" value="1"/>
</dbReference>
<protein>
    <submittedName>
        <fullName evidence="3">EF-hand domain-containing protein</fullName>
    </submittedName>
</protein>
<gene>
    <name evidence="3" type="ORF">V3390_03970</name>
</gene>
<evidence type="ECO:0000313" key="3">
    <source>
        <dbReference type="EMBL" id="MEF2155389.1"/>
    </source>
</evidence>
<dbReference type="InterPro" id="IPR002048">
    <property type="entry name" value="EF_hand_dom"/>
</dbReference>
<dbReference type="Gene3D" id="1.10.238.10">
    <property type="entry name" value="EF-hand"/>
    <property type="match status" value="1"/>
</dbReference>
<dbReference type="Pfam" id="PF13202">
    <property type="entry name" value="EF-hand_5"/>
    <property type="match status" value="2"/>
</dbReference>
<evidence type="ECO:0000313" key="4">
    <source>
        <dbReference type="Proteomes" id="UP001356170"/>
    </source>
</evidence>
<dbReference type="InterPro" id="IPR018247">
    <property type="entry name" value="EF_Hand_1_Ca_BS"/>
</dbReference>
<feature type="signal peptide" evidence="1">
    <location>
        <begin position="1"/>
        <end position="17"/>
    </location>
</feature>
<dbReference type="Proteomes" id="UP001356170">
    <property type="component" value="Unassembled WGS sequence"/>
</dbReference>
<dbReference type="RefSeq" id="WP_331703442.1">
    <property type="nucleotide sequence ID" value="NZ_JAZHBO010000001.1"/>
</dbReference>
<name>A0ABU7V0K6_9GAMM</name>
<sequence length="98" mass="10419">MSALLVAGLFAASGANAQAHNHGDHAASPATAPRPAAVAAEKAAPNAKFKAEFAATDRNNDGKLTRREMVKHPMIGHFKMMDVNGDGYISFAEYTRKH</sequence>
<dbReference type="EMBL" id="JAZHBO010000001">
    <property type="protein sequence ID" value="MEF2155389.1"/>
    <property type="molecule type" value="Genomic_DNA"/>
</dbReference>